<feature type="region of interest" description="Disordered" evidence="1">
    <location>
        <begin position="70"/>
        <end position="141"/>
    </location>
</feature>
<evidence type="ECO:0000313" key="2">
    <source>
        <dbReference type="EMBL" id="RAK71081.1"/>
    </source>
</evidence>
<dbReference type="AlphaFoldDB" id="A0A8G1RGI2"/>
<dbReference type="EMBL" id="KZ824736">
    <property type="protein sequence ID" value="RAK71081.1"/>
    <property type="molecule type" value="Genomic_DNA"/>
</dbReference>
<protein>
    <submittedName>
        <fullName evidence="2">Uncharacterized protein</fullName>
    </submittedName>
</protein>
<sequence>MILCLRPERKLISTTYVNYTNSIVDSTSAFIQDPSQLTIVIEIRLSPLYQHTIQHLQREYTIEHVLRASPSPQAQTKPKAISRGPQLCPLRKDSPSHSICSTRARPPTRGMRRASYPSPHLRPGSIQPPLRSATSPPPTACRKRWARSLRPAGCTSAPSSSPSLIPFHSLPIINPKNPILILILTSRTGKI</sequence>
<organism evidence="2 3">
    <name type="scientific">Aspergillus fijiensis CBS 313.89</name>
    <dbReference type="NCBI Taxonomy" id="1448319"/>
    <lineage>
        <taxon>Eukaryota</taxon>
        <taxon>Fungi</taxon>
        <taxon>Dikarya</taxon>
        <taxon>Ascomycota</taxon>
        <taxon>Pezizomycotina</taxon>
        <taxon>Eurotiomycetes</taxon>
        <taxon>Eurotiomycetidae</taxon>
        <taxon>Eurotiales</taxon>
        <taxon>Aspergillaceae</taxon>
        <taxon>Aspergillus</taxon>
    </lineage>
</organism>
<feature type="non-terminal residue" evidence="2">
    <location>
        <position position="191"/>
    </location>
</feature>
<dbReference type="Proteomes" id="UP000249789">
    <property type="component" value="Unassembled WGS sequence"/>
</dbReference>
<proteinExistence type="predicted"/>
<accession>A0A8G1RGI2</accession>
<name>A0A8G1RGI2_9EURO</name>
<dbReference type="GeneID" id="63857767"/>
<gene>
    <name evidence="2" type="ORF">BO72DRAFT_30092</name>
</gene>
<dbReference type="RefSeq" id="XP_040795093.1">
    <property type="nucleotide sequence ID" value="XM_040940434.1"/>
</dbReference>
<dbReference type="VEuPathDB" id="FungiDB:BO72DRAFT_30092"/>
<keyword evidence="3" id="KW-1185">Reference proteome</keyword>
<reference evidence="2 3" key="1">
    <citation type="submission" date="2018-02" db="EMBL/GenBank/DDBJ databases">
        <title>The genomes of Aspergillus section Nigri reveals drivers in fungal speciation.</title>
        <authorList>
            <consortium name="DOE Joint Genome Institute"/>
            <person name="Vesth T.C."/>
            <person name="Nybo J."/>
            <person name="Theobald S."/>
            <person name="Brandl J."/>
            <person name="Frisvad J.C."/>
            <person name="Nielsen K.F."/>
            <person name="Lyhne E.K."/>
            <person name="Kogle M.E."/>
            <person name="Kuo A."/>
            <person name="Riley R."/>
            <person name="Clum A."/>
            <person name="Nolan M."/>
            <person name="Lipzen A."/>
            <person name="Salamov A."/>
            <person name="Henrissat B."/>
            <person name="Wiebenga A."/>
            <person name="De vries R.P."/>
            <person name="Grigoriev I.V."/>
            <person name="Mortensen U.H."/>
            <person name="Andersen M.R."/>
            <person name="Baker S.E."/>
        </authorList>
    </citation>
    <scope>NUCLEOTIDE SEQUENCE [LARGE SCALE GENOMIC DNA]</scope>
    <source>
        <strain evidence="2 3">CBS 313.89</strain>
    </source>
</reference>
<evidence type="ECO:0000313" key="3">
    <source>
        <dbReference type="Proteomes" id="UP000249789"/>
    </source>
</evidence>
<evidence type="ECO:0000256" key="1">
    <source>
        <dbReference type="SAM" id="MobiDB-lite"/>
    </source>
</evidence>